<organism evidence="1 2">
    <name type="scientific">Segatella copri DSM 18205</name>
    <dbReference type="NCBI Taxonomy" id="537011"/>
    <lineage>
        <taxon>Bacteria</taxon>
        <taxon>Pseudomonadati</taxon>
        <taxon>Bacteroidota</taxon>
        <taxon>Bacteroidia</taxon>
        <taxon>Bacteroidales</taxon>
        <taxon>Prevotellaceae</taxon>
        <taxon>Segatella</taxon>
    </lineage>
</organism>
<keyword evidence="2" id="KW-1185">Reference proteome</keyword>
<dbReference type="STRING" id="537011.PREVCOP_03816"/>
<sequence length="150" mass="17339">MKSRKSFPIPSPKGLNEREKINLETMAKDFNNRLITPELEKAMQDYPLYSQDSKKKDAVCIAVFFIGNARWYILEGQRENDDFVLFGIVVGLAETEYSYISANEMASVELDATKFGLGKVRVEQRKPFQPCQLSEIIDRELQSFLNRLYD</sequence>
<evidence type="ECO:0008006" key="3">
    <source>
        <dbReference type="Google" id="ProtNLM"/>
    </source>
</evidence>
<name>D1P9C3_9BACT</name>
<dbReference type="InterPro" id="IPR021341">
    <property type="entry name" value="DUF2958"/>
</dbReference>
<protein>
    <recommendedName>
        <fullName evidence="3">DUF2958 domain-containing protein</fullName>
    </recommendedName>
</protein>
<comment type="caution">
    <text evidence="1">The sequence shown here is derived from an EMBL/GenBank/DDBJ whole genome shotgun (WGS) entry which is preliminary data.</text>
</comment>
<proteinExistence type="predicted"/>
<dbReference type="Pfam" id="PF11171">
    <property type="entry name" value="DUF2958"/>
    <property type="match status" value="1"/>
</dbReference>
<dbReference type="EMBL" id="ACBX02000004">
    <property type="protein sequence ID" value="EFB36765.1"/>
    <property type="molecule type" value="Genomic_DNA"/>
</dbReference>
<dbReference type="PaxDb" id="537011-PREVCOP_03816"/>
<dbReference type="AlphaFoldDB" id="D1P9C3"/>
<gene>
    <name evidence="1" type="ORF">PREVCOP_03816</name>
</gene>
<reference evidence="1" key="1">
    <citation type="submission" date="2009-11" db="EMBL/GenBank/DDBJ databases">
        <authorList>
            <person name="Weinstock G."/>
            <person name="Sodergren E."/>
            <person name="Clifton S."/>
            <person name="Fulton L."/>
            <person name="Fulton B."/>
            <person name="Courtney L."/>
            <person name="Fronick C."/>
            <person name="Harrison M."/>
            <person name="Strong C."/>
            <person name="Farmer C."/>
            <person name="Delahaunty K."/>
            <person name="Markovic C."/>
            <person name="Hall O."/>
            <person name="Minx P."/>
            <person name="Tomlinson C."/>
            <person name="Mitreva M."/>
            <person name="Nelson J."/>
            <person name="Hou S."/>
            <person name="Wollam A."/>
            <person name="Pepin K.H."/>
            <person name="Johnson M."/>
            <person name="Bhonagiri V."/>
            <person name="Nash W.E."/>
            <person name="Warren W."/>
            <person name="Chinwalla A."/>
            <person name="Mardis E.R."/>
            <person name="Wilson R.K."/>
        </authorList>
    </citation>
    <scope>NUCLEOTIDE SEQUENCE [LARGE SCALE GENOMIC DNA]</scope>
    <source>
        <strain evidence="1">DSM 18205</strain>
    </source>
</reference>
<dbReference type="Proteomes" id="UP000004477">
    <property type="component" value="Unassembled WGS sequence"/>
</dbReference>
<accession>D1P9C3</accession>
<evidence type="ECO:0000313" key="1">
    <source>
        <dbReference type="EMBL" id="EFB36765.1"/>
    </source>
</evidence>
<evidence type="ECO:0000313" key="2">
    <source>
        <dbReference type="Proteomes" id="UP000004477"/>
    </source>
</evidence>
<dbReference type="HOGENOM" id="CLU_1955203_0_0_10"/>